<reference evidence="2 3" key="1">
    <citation type="submission" date="2022-01" db="EMBL/GenBank/DDBJ databases">
        <authorList>
            <person name="Xiong W."/>
            <person name="Schranz E."/>
        </authorList>
    </citation>
    <scope>NUCLEOTIDE SEQUENCE [LARGE SCALE GENOMIC DNA]</scope>
</reference>
<name>A0AAU9MQZ3_9ASTR</name>
<evidence type="ECO:0000256" key="1">
    <source>
        <dbReference type="SAM" id="MobiDB-lite"/>
    </source>
</evidence>
<protein>
    <submittedName>
        <fullName evidence="2">Uncharacterized protein</fullName>
    </submittedName>
</protein>
<feature type="region of interest" description="Disordered" evidence="1">
    <location>
        <begin position="89"/>
        <end position="119"/>
    </location>
</feature>
<feature type="region of interest" description="Disordered" evidence="1">
    <location>
        <begin position="1"/>
        <end position="20"/>
    </location>
</feature>
<sequence>MESYSSSDHDEDSKQRGLSIKSKANKAKFVIPYNRKGVPVGNEATKLSTFEGLVGRTMVPINYASWLDVSDETKDELWQYVLLTQRAGSTLSNQSGRSGENSNIIYMPNARNWQDGRGD</sequence>
<evidence type="ECO:0000313" key="3">
    <source>
        <dbReference type="Proteomes" id="UP001157418"/>
    </source>
</evidence>
<comment type="caution">
    <text evidence="2">The sequence shown here is derived from an EMBL/GenBank/DDBJ whole genome shotgun (WGS) entry which is preliminary data.</text>
</comment>
<gene>
    <name evidence="2" type="ORF">LVIROSA_LOCUS14932</name>
</gene>
<dbReference type="Proteomes" id="UP001157418">
    <property type="component" value="Unassembled WGS sequence"/>
</dbReference>
<organism evidence="2 3">
    <name type="scientific">Lactuca virosa</name>
    <dbReference type="NCBI Taxonomy" id="75947"/>
    <lineage>
        <taxon>Eukaryota</taxon>
        <taxon>Viridiplantae</taxon>
        <taxon>Streptophyta</taxon>
        <taxon>Embryophyta</taxon>
        <taxon>Tracheophyta</taxon>
        <taxon>Spermatophyta</taxon>
        <taxon>Magnoliopsida</taxon>
        <taxon>eudicotyledons</taxon>
        <taxon>Gunneridae</taxon>
        <taxon>Pentapetalae</taxon>
        <taxon>asterids</taxon>
        <taxon>campanulids</taxon>
        <taxon>Asterales</taxon>
        <taxon>Asteraceae</taxon>
        <taxon>Cichorioideae</taxon>
        <taxon>Cichorieae</taxon>
        <taxon>Lactucinae</taxon>
        <taxon>Lactuca</taxon>
    </lineage>
</organism>
<feature type="compositionally biased region" description="Polar residues" evidence="1">
    <location>
        <begin position="89"/>
        <end position="104"/>
    </location>
</feature>
<evidence type="ECO:0000313" key="2">
    <source>
        <dbReference type="EMBL" id="CAH1427966.1"/>
    </source>
</evidence>
<dbReference type="EMBL" id="CAKMRJ010002223">
    <property type="protein sequence ID" value="CAH1427966.1"/>
    <property type="molecule type" value="Genomic_DNA"/>
</dbReference>
<accession>A0AAU9MQZ3</accession>
<keyword evidence="3" id="KW-1185">Reference proteome</keyword>
<proteinExistence type="predicted"/>
<dbReference type="AlphaFoldDB" id="A0AAU9MQZ3"/>